<keyword evidence="8" id="KW-0946">Virion</keyword>
<dbReference type="Gene3D" id="2.60.90.10">
    <property type="entry name" value="Adenovirus pIV-related, attachment domain"/>
    <property type="match status" value="1"/>
</dbReference>
<evidence type="ECO:0000256" key="5">
    <source>
        <dbReference type="ARBA" id="ARBA00022562"/>
    </source>
</evidence>
<feature type="domain" description="Adenoviral fibre protein knob" evidence="13">
    <location>
        <begin position="363"/>
        <end position="549"/>
    </location>
</feature>
<evidence type="ECO:0000256" key="9">
    <source>
        <dbReference type="ARBA" id="ARBA00022921"/>
    </source>
</evidence>
<evidence type="ECO:0000256" key="3">
    <source>
        <dbReference type="ARBA" id="ARBA00006685"/>
    </source>
</evidence>
<reference evidence="14" key="1">
    <citation type="journal article" date="2014" name="Mol. Ther.">
        <title>A pRb-responsive, RGD-modified, and hyaluronidase-armed canine oncolytic adenovirus for application in veterinary oncology.</title>
        <authorList>
            <person name="Laborda E."/>
            <person name="Puig-Saus C."/>
            <person name="Rodriguez-Garcia A."/>
            <person name="Moreno R."/>
            <person name="Cascallo M."/>
            <person name="Pastor J."/>
            <person name="Alemany R."/>
        </authorList>
    </citation>
    <scope>NUCLEOTIDE SEQUENCE</scope>
    <source>
        <strain evidence="14">Toronto A26/61</strain>
    </source>
</reference>
<dbReference type="GO" id="GO:0098671">
    <property type="term" value="P:adhesion receptor-mediated virion attachment to host cell"/>
    <property type="evidence" value="ECO:0007669"/>
    <property type="project" value="UniProtKB-KW"/>
</dbReference>
<dbReference type="InterPro" id="IPR000931">
    <property type="entry name" value="Adeno_fibre"/>
</dbReference>
<dbReference type="Pfam" id="PF00608">
    <property type="entry name" value="Adeno_shaft"/>
    <property type="match status" value="8"/>
</dbReference>
<evidence type="ECO:0000256" key="8">
    <source>
        <dbReference type="ARBA" id="ARBA00022844"/>
    </source>
</evidence>
<dbReference type="GO" id="GO:0019028">
    <property type="term" value="C:viral capsid"/>
    <property type="evidence" value="ECO:0007669"/>
    <property type="project" value="UniProtKB-KW"/>
</dbReference>
<dbReference type="InterPro" id="IPR000978">
    <property type="entry name" value="Adeno_fibre_knob"/>
</dbReference>
<dbReference type="InterPro" id="IPR000939">
    <property type="entry name" value="Adenobir_fibre_prot_rpt/shaft"/>
</dbReference>
<keyword evidence="10" id="KW-1233">Viral attachment to host adhesion receptor</keyword>
<comment type="similarity">
    <text evidence="3">Belongs to the adenoviridae fiber family.</text>
</comment>
<evidence type="ECO:0000256" key="2">
    <source>
        <dbReference type="ARBA" id="ARBA00004328"/>
    </source>
</evidence>
<dbReference type="PRINTS" id="PR00307">
    <property type="entry name" value="ADENOVSFIBRE"/>
</dbReference>
<dbReference type="SUPFAM" id="SSF51225">
    <property type="entry name" value="Fibre shaft of virus attachment proteins"/>
    <property type="match status" value="3"/>
</dbReference>
<organismHost>
    <name type="scientific">Canis lupus familiaris</name>
    <name type="common">Dog</name>
    <name type="synonym">Canis familiaris</name>
    <dbReference type="NCBI Taxonomy" id="9615"/>
</organismHost>
<dbReference type="SUPFAM" id="SSF49835">
    <property type="entry name" value="Virus attachment protein globular domain"/>
    <property type="match status" value="1"/>
</dbReference>
<dbReference type="Pfam" id="PF00541">
    <property type="entry name" value="Adeno_knob"/>
    <property type="match status" value="1"/>
</dbReference>
<reference evidence="14" key="2">
    <citation type="submission" date="2019-08" db="EMBL/GenBank/DDBJ databases">
        <authorList>
            <person name="Alemany R."/>
        </authorList>
    </citation>
    <scope>NUCLEOTIDE SEQUENCE</scope>
    <source>
        <strain evidence="14">Toronto A26/61</strain>
    </source>
</reference>
<accession>A0A6M4RVW2</accession>
<evidence type="ECO:0000256" key="7">
    <source>
        <dbReference type="ARBA" id="ARBA00022804"/>
    </source>
</evidence>
<name>A0A6M4RVW2_ADEC2</name>
<dbReference type="Gene3D" id="6.20.10.20">
    <property type="match status" value="5"/>
</dbReference>
<evidence type="ECO:0000256" key="11">
    <source>
        <dbReference type="ARBA" id="ARBA00023296"/>
    </source>
</evidence>
<evidence type="ECO:0000259" key="13">
    <source>
        <dbReference type="Pfam" id="PF00541"/>
    </source>
</evidence>
<feature type="region of interest" description="Disordered" evidence="12">
    <location>
        <begin position="1"/>
        <end position="24"/>
    </location>
</feature>
<evidence type="ECO:0000256" key="12">
    <source>
        <dbReference type="SAM" id="MobiDB-lite"/>
    </source>
</evidence>
<keyword evidence="11" id="KW-1160">Virus entry into host cell</keyword>
<comment type="subcellular location">
    <subcellularLocation>
        <location evidence="1">Host nucleus</location>
    </subcellularLocation>
    <subcellularLocation>
        <location evidence="2">Virion</location>
    </subcellularLocation>
</comment>
<sequence length="551" mass="58007">MKRTRRALPANYDPVYPYDAPGSSTQPPFFNNKQGLTESPPGTLAVNVSPPLTFSTLGAIKLSTGPGLTLNEGKLQASLGPGLITNTEGQITVENVNKVLSFTSPLHKNENTVSLALGDGLEDENGTLKVTFPTPPPPLQFSPPLTKTGGTVSLPLQDSMQVTNGKLGVKPTTYAPPLKKTDQQVSLQVGSGLTVINEQLQAVQPPATTYNEPLSKTDNSVSLQVGAGLAVQSGALVATPPPPLTFTSPLEKNENTVSLQVGAGLSVQNNALVATPPPPLTFAYPLVKNDNHVALSAGSGLRISGGSLTVATGPGLSHQNGTIGAVVGAGLKFENNAILAKLGNGLTIRDGAIEATQPPAAPITLWTGPGPSINGFINDTPVIRCFICLTRDSNLVTVNASFVGEGGYRIVSPTQSQFSLIMEFDQFGQLMSTGNINSTTTWGEKPWGNNTVQPRPSHTWKLCMPNREVYSTPAATISRCGLDSIAVDGAPSRSIDCMLIINKPKGCDCRGDCFCVATYTLTFRFLNFNRLSGGTLFKTDVLTFTYVGENQ</sequence>
<proteinExistence type="inferred from homology"/>
<protein>
    <submittedName>
        <fullName evidence="14">Fiber</fullName>
    </submittedName>
</protein>
<keyword evidence="9" id="KW-0426">Late protein</keyword>
<keyword evidence="6" id="KW-0945">Host-virus interaction</keyword>
<dbReference type="InterPro" id="IPR008982">
    <property type="entry name" value="Adenovirus_pIV-like_att"/>
</dbReference>
<keyword evidence="5" id="KW-1048">Host nucleus</keyword>
<evidence type="ECO:0000256" key="4">
    <source>
        <dbReference type="ARBA" id="ARBA00022561"/>
    </source>
</evidence>
<evidence type="ECO:0000256" key="6">
    <source>
        <dbReference type="ARBA" id="ARBA00022581"/>
    </source>
</evidence>
<dbReference type="EMBL" id="MN304825">
    <property type="protein sequence ID" value="QJS39039.1"/>
    <property type="molecule type" value="Other_DNA"/>
</dbReference>
<dbReference type="Gene3D" id="2.10.25.20">
    <property type="entry name" value="reovirus attachment protein sigma1, domain 1"/>
    <property type="match status" value="1"/>
</dbReference>
<evidence type="ECO:0000256" key="10">
    <source>
        <dbReference type="ARBA" id="ARBA00023165"/>
    </source>
</evidence>
<organism evidence="14">
    <name type="scientific">Canine adenovirus serotype 2</name>
    <name type="common">CAdV-2</name>
    <name type="synonym">Canine adenovirus 2</name>
    <dbReference type="NCBI Taxonomy" id="10514"/>
    <lineage>
        <taxon>Viruses</taxon>
        <taxon>Varidnaviria</taxon>
        <taxon>Bamfordvirae</taxon>
        <taxon>Preplasmiviricota</taxon>
        <taxon>Polisuviricotina</taxon>
        <taxon>Pharingeaviricetes</taxon>
        <taxon>Rowavirales</taxon>
        <taxon>Adenoviridae</taxon>
        <taxon>Mastadenovirus</taxon>
        <taxon>Mastadenovirus canidae</taxon>
        <taxon>Canine mastadenovirus A</taxon>
    </lineage>
</organism>
<evidence type="ECO:0000313" key="14">
    <source>
        <dbReference type="EMBL" id="QJS39039.1"/>
    </source>
</evidence>
<dbReference type="InterPro" id="IPR009013">
    <property type="entry name" value="Attachment_protein_shaft_sf"/>
</dbReference>
<dbReference type="GO" id="GO:0046718">
    <property type="term" value="P:symbiont entry into host cell"/>
    <property type="evidence" value="ECO:0007669"/>
    <property type="project" value="UniProtKB-KW"/>
</dbReference>
<evidence type="ECO:0000256" key="1">
    <source>
        <dbReference type="ARBA" id="ARBA00004147"/>
    </source>
</evidence>
<keyword evidence="7" id="KW-1161">Viral attachment to host cell</keyword>
<dbReference type="GO" id="GO:0042025">
    <property type="term" value="C:host cell nucleus"/>
    <property type="evidence" value="ECO:0007669"/>
    <property type="project" value="UniProtKB-SubCell"/>
</dbReference>
<dbReference type="GO" id="GO:0007155">
    <property type="term" value="P:cell adhesion"/>
    <property type="evidence" value="ECO:0007669"/>
    <property type="project" value="InterPro"/>
</dbReference>
<keyword evidence="4" id="KW-0167">Capsid protein</keyword>